<keyword evidence="2" id="KW-0472">Membrane</keyword>
<organism evidence="4 5">
    <name type="scientific">Marinoscillum furvescens DSM 4134</name>
    <dbReference type="NCBI Taxonomy" id="1122208"/>
    <lineage>
        <taxon>Bacteria</taxon>
        <taxon>Pseudomonadati</taxon>
        <taxon>Bacteroidota</taxon>
        <taxon>Cytophagia</taxon>
        <taxon>Cytophagales</taxon>
        <taxon>Reichenbachiellaceae</taxon>
        <taxon>Marinoscillum</taxon>
    </lineage>
</organism>
<keyword evidence="1" id="KW-0443">Lipid metabolism</keyword>
<dbReference type="SUPFAM" id="SSF52151">
    <property type="entry name" value="FabD/lysophospholipase-like"/>
    <property type="match status" value="1"/>
</dbReference>
<feature type="transmembrane region" description="Helical" evidence="2">
    <location>
        <begin position="107"/>
        <end position="127"/>
    </location>
</feature>
<dbReference type="InterPro" id="IPR002641">
    <property type="entry name" value="PNPLA_dom"/>
</dbReference>
<proteinExistence type="predicted"/>
<evidence type="ECO:0000313" key="4">
    <source>
        <dbReference type="EMBL" id="REE05692.1"/>
    </source>
</evidence>
<dbReference type="OrthoDB" id="1488930at2"/>
<comment type="caution">
    <text evidence="4">The sequence shown here is derived from an EMBL/GenBank/DDBJ whole genome shotgun (WGS) entry which is preliminary data.</text>
</comment>
<keyword evidence="5" id="KW-1185">Reference proteome</keyword>
<dbReference type="Proteomes" id="UP000256779">
    <property type="component" value="Unassembled WGS sequence"/>
</dbReference>
<evidence type="ECO:0000259" key="3">
    <source>
        <dbReference type="Pfam" id="PF01734"/>
    </source>
</evidence>
<feature type="transmembrane region" description="Helical" evidence="2">
    <location>
        <begin position="241"/>
        <end position="258"/>
    </location>
</feature>
<evidence type="ECO:0000256" key="1">
    <source>
        <dbReference type="ARBA" id="ARBA00023098"/>
    </source>
</evidence>
<accession>A0A3D9LKC2</accession>
<gene>
    <name evidence="4" type="ORF">C7460_101209</name>
</gene>
<evidence type="ECO:0000256" key="2">
    <source>
        <dbReference type="SAM" id="Phobius"/>
    </source>
</evidence>
<feature type="transmembrane region" description="Helical" evidence="2">
    <location>
        <begin position="292"/>
        <end position="312"/>
    </location>
</feature>
<reference evidence="4 5" key="1">
    <citation type="submission" date="2018-07" db="EMBL/GenBank/DDBJ databases">
        <title>Genomic Encyclopedia of Type Strains, Phase IV (KMG-IV): sequencing the most valuable type-strain genomes for metagenomic binning, comparative biology and taxonomic classification.</title>
        <authorList>
            <person name="Goeker M."/>
        </authorList>
    </citation>
    <scope>NUCLEOTIDE SEQUENCE [LARGE SCALE GENOMIC DNA]</scope>
    <source>
        <strain evidence="4 5">DSM 4134</strain>
    </source>
</reference>
<feature type="transmembrane region" description="Helical" evidence="2">
    <location>
        <begin position="64"/>
        <end position="87"/>
    </location>
</feature>
<evidence type="ECO:0000313" key="5">
    <source>
        <dbReference type="Proteomes" id="UP000256779"/>
    </source>
</evidence>
<keyword evidence="2" id="KW-0812">Transmembrane</keyword>
<feature type="domain" description="PNPLA" evidence="3">
    <location>
        <begin position="373"/>
        <end position="609"/>
    </location>
</feature>
<name>A0A3D9LKC2_MARFU</name>
<feature type="transmembrane region" description="Helical" evidence="2">
    <location>
        <begin position="25"/>
        <end position="52"/>
    </location>
</feature>
<dbReference type="AlphaFoldDB" id="A0A3D9LKC2"/>
<dbReference type="EMBL" id="QREG01000001">
    <property type="protein sequence ID" value="REE05692.1"/>
    <property type="molecule type" value="Genomic_DNA"/>
</dbReference>
<protein>
    <submittedName>
        <fullName evidence="4">Patatin-like phospholipase</fullName>
    </submittedName>
</protein>
<feature type="transmembrane region" description="Helical" evidence="2">
    <location>
        <begin position="264"/>
        <end position="285"/>
    </location>
</feature>
<keyword evidence="2" id="KW-1133">Transmembrane helix</keyword>
<sequence>MRKSIDSIIYSFPVQLVFHHMRRNLALVILWVLFVVTISGGIGKIYGIHYLYLDPEYVNQVGFWSFFMVGLAFGNFTMAFHITCYILDSHRFTFVGILERPFAKFSINNSVLPLIALITYVVLLIRFQSSNEFASSVNILLDVVGLLCGLAVMLAVFFIYFKFTNKDIFKYLAGSVDKRLRKSSLSRERMMNKLTESRARRYKVYSYFDLKLRVRSCRRLQDFYDKEAVLKVFDQNHFNSVVIEFGVIFLILFLGTFMDNEYLQIPAAASSLLMFSIVIMLVGAFSYWLRGWGLVSAVGLFLLANLLVKWGLIQGEYPARGLDYEGERVNYTLGKLRELNSEQCFREDSLQMLKTLESWRQQQVEPNPRAVFLCVSGGGQRAALWSLNALVNVDSILQGQLMRQTVLITGASGGMVGAAYFRELYWRKVQGEKIPAVSERLRMIGRDNLNPIVFSLLVNDAFFRVRRYTYDQKSYLKDRGYVFEENLNRNLGGVLDKKLAAYREPEMKAQIPMMLMSPVISNDGRKLYISPQRVSFMGKSTTGDPDGKIAGVGFNRLFEKQGAENLNFLTALRMSASFPYITPTVSLPSEPRIEVMDAGISDNFGVGDAVRFIEVFKEWFEENTAGVTMVIIRDTRKNAPIEPQSNPSLIQRMTYPIASVYNNLGNIQDVNNDERIASLKDNLRVPLQTVELEYNTYTNIDESYLVEAKETERKQLERASLSWHLTTKEKENIIQNIDLENNQWALRRLETIMKEGE</sequence>
<dbReference type="Pfam" id="PF01734">
    <property type="entry name" value="Patatin"/>
    <property type="match status" value="1"/>
</dbReference>
<dbReference type="InterPro" id="IPR016035">
    <property type="entry name" value="Acyl_Trfase/lysoPLipase"/>
</dbReference>
<dbReference type="GO" id="GO:0006629">
    <property type="term" value="P:lipid metabolic process"/>
    <property type="evidence" value="ECO:0007669"/>
    <property type="project" value="UniProtKB-KW"/>
</dbReference>
<feature type="transmembrane region" description="Helical" evidence="2">
    <location>
        <begin position="139"/>
        <end position="161"/>
    </location>
</feature>